<proteinExistence type="predicted"/>
<dbReference type="InParanoid" id="A0A507AED1"/>
<reference evidence="2 3" key="1">
    <citation type="submission" date="2019-06" db="EMBL/GenBank/DDBJ databases">
        <title>Draft genome sequence of the filamentous fungus Phialemoniopsis curvata isolated from diesel fuel.</title>
        <authorList>
            <person name="Varaljay V.A."/>
            <person name="Lyon W.J."/>
            <person name="Crouch A.L."/>
            <person name="Drake C.E."/>
            <person name="Hollomon J.M."/>
            <person name="Nadeau L.J."/>
            <person name="Nunn H.S."/>
            <person name="Stevenson B.S."/>
            <person name="Bojanowski C.L."/>
            <person name="Crookes-Goodson W.J."/>
        </authorList>
    </citation>
    <scope>NUCLEOTIDE SEQUENCE [LARGE SCALE GENOMIC DNA]</scope>
    <source>
        <strain evidence="2 3">D216</strain>
    </source>
</reference>
<name>A0A507AED1_9PEZI</name>
<keyword evidence="3" id="KW-1185">Reference proteome</keyword>
<evidence type="ECO:0000313" key="2">
    <source>
        <dbReference type="EMBL" id="TPX07615.1"/>
    </source>
</evidence>
<organism evidence="2 3">
    <name type="scientific">Thyridium curvatum</name>
    <dbReference type="NCBI Taxonomy" id="1093900"/>
    <lineage>
        <taxon>Eukaryota</taxon>
        <taxon>Fungi</taxon>
        <taxon>Dikarya</taxon>
        <taxon>Ascomycota</taxon>
        <taxon>Pezizomycotina</taxon>
        <taxon>Sordariomycetes</taxon>
        <taxon>Sordariomycetidae</taxon>
        <taxon>Thyridiales</taxon>
        <taxon>Thyridiaceae</taxon>
        <taxon>Thyridium</taxon>
    </lineage>
</organism>
<gene>
    <name evidence="2" type="ORF">E0L32_010714</name>
</gene>
<protein>
    <submittedName>
        <fullName evidence="2">Uncharacterized protein</fullName>
    </submittedName>
</protein>
<dbReference type="GeneID" id="41978161"/>
<evidence type="ECO:0000256" key="1">
    <source>
        <dbReference type="SAM" id="MobiDB-lite"/>
    </source>
</evidence>
<accession>A0A507AED1</accession>
<evidence type="ECO:0000313" key="3">
    <source>
        <dbReference type="Proteomes" id="UP000319257"/>
    </source>
</evidence>
<dbReference type="Proteomes" id="UP000319257">
    <property type="component" value="Unassembled WGS sequence"/>
</dbReference>
<comment type="caution">
    <text evidence="2">The sequence shown here is derived from an EMBL/GenBank/DDBJ whole genome shotgun (WGS) entry which is preliminary data.</text>
</comment>
<dbReference type="AlphaFoldDB" id="A0A507AED1"/>
<sequence length="191" mass="21300">MGNKSKDRGRLHSRGKVYLVFDVFGKSEKKKGSGAAKKNPESVPVDKKARPDAAKEPAPVLKPQPVKVPAPQHSGDSNEHQCRLCFSCGYCCRGTLELGHTGCTLFIPPALSVAEHPPRELPLHLRLPPRVRPFSPALSNPPSSPQESPEIVVDYIDFSRPSYDNIFREGVRYEPEHVLEPHPAYVSRYHY</sequence>
<feature type="compositionally biased region" description="Basic and acidic residues" evidence="1">
    <location>
        <begin position="38"/>
        <end position="55"/>
    </location>
</feature>
<dbReference type="RefSeq" id="XP_030989326.1">
    <property type="nucleotide sequence ID" value="XM_031133363.1"/>
</dbReference>
<dbReference type="EMBL" id="SKBQ01000089">
    <property type="protein sequence ID" value="TPX07615.1"/>
    <property type="molecule type" value="Genomic_DNA"/>
</dbReference>
<feature type="region of interest" description="Disordered" evidence="1">
    <location>
        <begin position="28"/>
        <end position="77"/>
    </location>
</feature>